<dbReference type="Proteomes" id="UP000295418">
    <property type="component" value="Unassembled WGS sequence"/>
</dbReference>
<evidence type="ECO:0000313" key="1">
    <source>
        <dbReference type="EMBL" id="TCZ74317.1"/>
    </source>
</evidence>
<name>A0A4R4E5L6_9BACL</name>
<dbReference type="OrthoDB" id="2991087at2"/>
<protein>
    <submittedName>
        <fullName evidence="1">Uncharacterized protein</fullName>
    </submittedName>
</protein>
<comment type="caution">
    <text evidence="1">The sequence shown here is derived from an EMBL/GenBank/DDBJ whole genome shotgun (WGS) entry which is preliminary data.</text>
</comment>
<gene>
    <name evidence="1" type="ORF">E0485_20010</name>
</gene>
<dbReference type="AlphaFoldDB" id="A0A4R4E5L6"/>
<evidence type="ECO:0000313" key="2">
    <source>
        <dbReference type="Proteomes" id="UP000295418"/>
    </source>
</evidence>
<dbReference type="EMBL" id="SKFG01000027">
    <property type="protein sequence ID" value="TCZ74317.1"/>
    <property type="molecule type" value="Genomic_DNA"/>
</dbReference>
<organism evidence="1 2">
    <name type="scientific">Paenibacillus albiflavus</name>
    <dbReference type="NCBI Taxonomy" id="2545760"/>
    <lineage>
        <taxon>Bacteria</taxon>
        <taxon>Bacillati</taxon>
        <taxon>Bacillota</taxon>
        <taxon>Bacilli</taxon>
        <taxon>Bacillales</taxon>
        <taxon>Paenibacillaceae</taxon>
        <taxon>Paenibacillus</taxon>
    </lineage>
</organism>
<accession>A0A4R4E5L6</accession>
<proteinExistence type="predicted"/>
<keyword evidence="2" id="KW-1185">Reference proteome</keyword>
<reference evidence="1 2" key="1">
    <citation type="submission" date="2019-03" db="EMBL/GenBank/DDBJ databases">
        <authorList>
            <person name="Kim M.K.M."/>
        </authorList>
    </citation>
    <scope>NUCLEOTIDE SEQUENCE [LARGE SCALE GENOMIC DNA]</scope>
    <source>
        <strain evidence="1 2">18JY21-1</strain>
    </source>
</reference>
<sequence length="64" mass="7484">MEMETVKLSRIVMRLTPELYASLTNFELDSDIILMYGVEKLQAEDVLEIIQHSINEHRKNALLH</sequence>